<dbReference type="GO" id="GO:0000977">
    <property type="term" value="F:RNA polymerase II transcription regulatory region sequence-specific DNA binding"/>
    <property type="evidence" value="ECO:0007669"/>
    <property type="project" value="TreeGrafter"/>
</dbReference>
<evidence type="ECO:0000256" key="6">
    <source>
        <dbReference type="ARBA" id="ARBA00023125"/>
    </source>
</evidence>
<evidence type="ECO:0000256" key="7">
    <source>
        <dbReference type="ARBA" id="ARBA00023155"/>
    </source>
</evidence>
<organism evidence="15 16">
    <name type="scientific">Hyalella azteca</name>
    <name type="common">Amphipod</name>
    <dbReference type="NCBI Taxonomy" id="294128"/>
    <lineage>
        <taxon>Eukaryota</taxon>
        <taxon>Metazoa</taxon>
        <taxon>Ecdysozoa</taxon>
        <taxon>Arthropoda</taxon>
        <taxon>Crustacea</taxon>
        <taxon>Multicrustacea</taxon>
        <taxon>Malacostraca</taxon>
        <taxon>Eumalacostraca</taxon>
        <taxon>Peracarida</taxon>
        <taxon>Amphipoda</taxon>
        <taxon>Senticaudata</taxon>
        <taxon>Talitrida</taxon>
        <taxon>Talitroidea</taxon>
        <taxon>Hyalellidae</taxon>
        <taxon>Hyalella</taxon>
    </lineage>
</organism>
<evidence type="ECO:0000313" key="16">
    <source>
        <dbReference type="RefSeq" id="XP_047738747.1"/>
    </source>
</evidence>
<evidence type="ECO:0000259" key="14">
    <source>
        <dbReference type="PROSITE" id="PS50071"/>
    </source>
</evidence>
<dbReference type="PROSITE" id="PS00478">
    <property type="entry name" value="LIM_DOMAIN_1"/>
    <property type="match status" value="2"/>
</dbReference>
<keyword evidence="6 9" id="KW-0238">DNA-binding</keyword>
<dbReference type="FunFam" id="2.10.110.10:FF:000006">
    <property type="entry name" value="LIM homeobox transcription factor 1-beta"/>
    <property type="match status" value="1"/>
</dbReference>
<feature type="compositionally biased region" description="Basic and acidic residues" evidence="12">
    <location>
        <begin position="259"/>
        <end position="277"/>
    </location>
</feature>
<evidence type="ECO:0000256" key="1">
    <source>
        <dbReference type="ARBA" id="ARBA00004123"/>
    </source>
</evidence>
<dbReference type="KEGG" id="hazt:108679576"/>
<feature type="compositionally biased region" description="Low complexity" evidence="12">
    <location>
        <begin position="346"/>
        <end position="366"/>
    </location>
</feature>
<dbReference type="PROSITE" id="PS50023">
    <property type="entry name" value="LIM_DOMAIN_2"/>
    <property type="match status" value="2"/>
</dbReference>
<feature type="domain" description="LIM zinc-binding" evidence="13">
    <location>
        <begin position="93"/>
        <end position="154"/>
    </location>
</feature>
<evidence type="ECO:0000256" key="9">
    <source>
        <dbReference type="PROSITE-ProRule" id="PRU00108"/>
    </source>
</evidence>
<feature type="region of interest" description="Disordered" evidence="12">
    <location>
        <begin position="241"/>
        <end position="369"/>
    </location>
</feature>
<evidence type="ECO:0000256" key="4">
    <source>
        <dbReference type="ARBA" id="ARBA00022833"/>
    </source>
</evidence>
<dbReference type="SUPFAM" id="SSF57716">
    <property type="entry name" value="Glucocorticoid receptor-like (DNA-binding domain)"/>
    <property type="match status" value="2"/>
</dbReference>
<dbReference type="PANTHER" id="PTHR24208">
    <property type="entry name" value="LIM/HOMEOBOX PROTEIN LHX"/>
    <property type="match status" value="1"/>
</dbReference>
<dbReference type="GO" id="GO:0046872">
    <property type="term" value="F:metal ion binding"/>
    <property type="evidence" value="ECO:0007669"/>
    <property type="project" value="UniProtKB-KW"/>
</dbReference>
<feature type="DNA-binding region" description="Homeobox" evidence="9">
    <location>
        <begin position="186"/>
        <end position="245"/>
    </location>
</feature>
<name>A0A979FPX6_HYAAZ</name>
<dbReference type="GeneID" id="108679576"/>
<dbReference type="PANTHER" id="PTHR24208:SF166">
    <property type="entry name" value="LIM HOMEOBOX TRANSCRIPTION FACTOR 1 ALPHA, ISOFORM B"/>
    <property type="match status" value="1"/>
</dbReference>
<dbReference type="InterPro" id="IPR009057">
    <property type="entry name" value="Homeodomain-like_sf"/>
</dbReference>
<feature type="domain" description="LIM zinc-binding" evidence="13">
    <location>
        <begin position="33"/>
        <end position="92"/>
    </location>
</feature>
<dbReference type="SMART" id="SM00132">
    <property type="entry name" value="LIM"/>
    <property type="match status" value="2"/>
</dbReference>
<dbReference type="Proteomes" id="UP000694843">
    <property type="component" value="Unplaced"/>
</dbReference>
<dbReference type="FunFam" id="1.10.10.60:FF:000448">
    <property type="entry name" value="LIM/homeobox protein Lhx4"/>
    <property type="match status" value="1"/>
</dbReference>
<evidence type="ECO:0000256" key="2">
    <source>
        <dbReference type="ARBA" id="ARBA00022723"/>
    </source>
</evidence>
<dbReference type="PROSITE" id="PS50071">
    <property type="entry name" value="HOMEOBOX_2"/>
    <property type="match status" value="1"/>
</dbReference>
<sequence length="404" mass="45693">MVEKIATKLANMVHEAQEIVNHHYNPGDLSRGEVCEGCQRHIQDRFIMRVLERSWHEECLVCCVCRMQLNSSCFARDDKIYCKLDYDRLFSVKCAGCGDRLLPHELVMRAQQLVFHLHCFACVVCCRALQKGDQYVLRGHQLFCRADYEKELFLLQQTPQSEWLCPLGDDFIVEEGSRPRDGRRGPKRPRTILTSSQRKQFMNSFNISPKPCRKVREQLGKETGLSVRVVQVWFQNQRAKMKKLQRRAKHNNEQNNNNTDEKEEKDDKEGVPKKEAADGTFGGLTPLDAADSPYATTPKSNSGGVVAPYSPEAESFPAHSGESFCGSDLSLDDSRMDGFDDDRDSSATSTTSQQQQTASTALSSTSMSNNNGEVTSLVGLSSSIYPQINPIDKLYLMHNSYFEH</sequence>
<dbReference type="GO" id="GO:0005634">
    <property type="term" value="C:nucleus"/>
    <property type="evidence" value="ECO:0007669"/>
    <property type="project" value="UniProtKB-SubCell"/>
</dbReference>
<evidence type="ECO:0000256" key="11">
    <source>
        <dbReference type="RuleBase" id="RU000682"/>
    </source>
</evidence>
<dbReference type="Gene3D" id="2.10.110.10">
    <property type="entry name" value="Cysteine Rich Protein"/>
    <property type="match status" value="2"/>
</dbReference>
<dbReference type="Pfam" id="PF00046">
    <property type="entry name" value="Homeodomain"/>
    <property type="match status" value="1"/>
</dbReference>
<dbReference type="InterPro" id="IPR001781">
    <property type="entry name" value="Znf_LIM"/>
</dbReference>
<dbReference type="AlphaFoldDB" id="A0A979FPX6"/>
<protein>
    <submittedName>
        <fullName evidence="16">LIM homeobox transcription factor 1-beta</fullName>
    </submittedName>
</protein>
<keyword evidence="5 10" id="KW-0440">LIM domain</keyword>
<evidence type="ECO:0000256" key="5">
    <source>
        <dbReference type="ARBA" id="ARBA00023038"/>
    </source>
</evidence>
<gene>
    <name evidence="16" type="primary">LOC108679576</name>
</gene>
<keyword evidence="3" id="KW-0677">Repeat</keyword>
<proteinExistence type="predicted"/>
<evidence type="ECO:0000256" key="8">
    <source>
        <dbReference type="ARBA" id="ARBA00023242"/>
    </source>
</evidence>
<dbReference type="OrthoDB" id="10068367at2759"/>
<dbReference type="InterPro" id="IPR001356">
    <property type="entry name" value="HD"/>
</dbReference>
<keyword evidence="7 9" id="KW-0371">Homeobox</keyword>
<dbReference type="GO" id="GO:0030182">
    <property type="term" value="P:neuron differentiation"/>
    <property type="evidence" value="ECO:0007669"/>
    <property type="project" value="TreeGrafter"/>
</dbReference>
<comment type="subcellular location">
    <subcellularLocation>
        <location evidence="1 9 11">Nucleus</location>
    </subcellularLocation>
</comment>
<keyword evidence="8 9" id="KW-0539">Nucleus</keyword>
<dbReference type="CDD" id="cd00086">
    <property type="entry name" value="homeodomain"/>
    <property type="match status" value="1"/>
</dbReference>
<dbReference type="Pfam" id="PF00412">
    <property type="entry name" value="LIM"/>
    <property type="match status" value="2"/>
</dbReference>
<dbReference type="SMART" id="SM00389">
    <property type="entry name" value="HOX"/>
    <property type="match status" value="1"/>
</dbReference>
<feature type="domain" description="Homeobox" evidence="14">
    <location>
        <begin position="184"/>
        <end position="244"/>
    </location>
</feature>
<evidence type="ECO:0000313" key="15">
    <source>
        <dbReference type="Proteomes" id="UP000694843"/>
    </source>
</evidence>
<keyword evidence="15" id="KW-1185">Reference proteome</keyword>
<dbReference type="GO" id="GO:0000981">
    <property type="term" value="F:DNA-binding transcription factor activity, RNA polymerase II-specific"/>
    <property type="evidence" value="ECO:0007669"/>
    <property type="project" value="TreeGrafter"/>
</dbReference>
<keyword evidence="2 10" id="KW-0479">Metal-binding</keyword>
<dbReference type="InterPro" id="IPR050453">
    <property type="entry name" value="LIM_Homeobox_TF"/>
</dbReference>
<dbReference type="Gene3D" id="1.10.10.60">
    <property type="entry name" value="Homeodomain-like"/>
    <property type="match status" value="1"/>
</dbReference>
<evidence type="ECO:0000256" key="3">
    <source>
        <dbReference type="ARBA" id="ARBA00022737"/>
    </source>
</evidence>
<dbReference type="FunFam" id="2.10.110.10:FF:000103">
    <property type="entry name" value="LIM homeobox transcription factor 1-beta"/>
    <property type="match status" value="1"/>
</dbReference>
<evidence type="ECO:0000259" key="13">
    <source>
        <dbReference type="PROSITE" id="PS50023"/>
    </source>
</evidence>
<evidence type="ECO:0000256" key="10">
    <source>
        <dbReference type="PROSITE-ProRule" id="PRU00125"/>
    </source>
</evidence>
<dbReference type="SUPFAM" id="SSF46689">
    <property type="entry name" value="Homeodomain-like"/>
    <property type="match status" value="1"/>
</dbReference>
<accession>A0A979FPX6</accession>
<dbReference type="OMA" id="EVGHIKC"/>
<feature type="compositionally biased region" description="Polar residues" evidence="12">
    <location>
        <begin position="294"/>
        <end position="303"/>
    </location>
</feature>
<keyword evidence="4 10" id="KW-0862">Zinc</keyword>
<dbReference type="CDD" id="cd09371">
    <property type="entry name" value="LIM1_Lmx1b"/>
    <property type="match status" value="1"/>
</dbReference>
<evidence type="ECO:0000256" key="12">
    <source>
        <dbReference type="SAM" id="MobiDB-lite"/>
    </source>
</evidence>
<dbReference type="RefSeq" id="XP_047738747.1">
    <property type="nucleotide sequence ID" value="XM_047882791.1"/>
</dbReference>
<reference evidence="16" key="1">
    <citation type="submission" date="2025-08" db="UniProtKB">
        <authorList>
            <consortium name="RefSeq"/>
        </authorList>
    </citation>
    <scope>IDENTIFICATION</scope>
    <source>
        <tissue evidence="16">Whole organism</tissue>
    </source>
</reference>